<evidence type="ECO:0000256" key="6">
    <source>
        <dbReference type="NCBIfam" id="TIGR03399"/>
    </source>
</evidence>
<evidence type="ECO:0000256" key="1">
    <source>
        <dbReference type="ARBA" id="ARBA00009206"/>
    </source>
</evidence>
<dbReference type="SUPFAM" id="SSF52913">
    <property type="entry name" value="RNA 3'-terminal phosphate cyclase, RPTC, insert domain"/>
    <property type="match status" value="1"/>
</dbReference>
<evidence type="ECO:0000256" key="7">
    <source>
        <dbReference type="SAM" id="MobiDB-lite"/>
    </source>
</evidence>
<evidence type="ECO:0000256" key="5">
    <source>
        <dbReference type="HAMAP-Rule" id="MF_00200"/>
    </source>
</evidence>
<dbReference type="InterPro" id="IPR013791">
    <property type="entry name" value="RNA3'-term_phos_cycl_insert"/>
</dbReference>
<evidence type="ECO:0000256" key="4">
    <source>
        <dbReference type="ARBA" id="ARBA00022741"/>
    </source>
</evidence>
<evidence type="ECO:0000313" key="10">
    <source>
        <dbReference type="EMBL" id="AKB34616.1"/>
    </source>
</evidence>
<comment type="similarity">
    <text evidence="1 5">Belongs to the RNA 3'-terminal cyclase family. Type 1 subfamily.</text>
</comment>
<evidence type="ECO:0000313" key="11">
    <source>
        <dbReference type="Proteomes" id="UP000033123"/>
    </source>
</evidence>
<proteinExistence type="inferred from homology"/>
<feature type="binding site" evidence="5">
    <location>
        <begin position="300"/>
        <end position="304"/>
    </location>
    <ligand>
        <name>ATP</name>
        <dbReference type="ChEBI" id="CHEBI:30616"/>
    </ligand>
</feature>
<comment type="catalytic activity">
    <reaction evidence="5">
        <text>a 3'-end 3'-phospho-ribonucleotide-RNA + ATP = a 3'-end 2',3'-cyclophospho-ribonucleotide-RNA + AMP + diphosphate</text>
        <dbReference type="Rhea" id="RHEA:23976"/>
        <dbReference type="Rhea" id="RHEA-COMP:10463"/>
        <dbReference type="Rhea" id="RHEA-COMP:10464"/>
        <dbReference type="ChEBI" id="CHEBI:30616"/>
        <dbReference type="ChEBI" id="CHEBI:33019"/>
        <dbReference type="ChEBI" id="CHEBI:83062"/>
        <dbReference type="ChEBI" id="CHEBI:83064"/>
        <dbReference type="ChEBI" id="CHEBI:456215"/>
        <dbReference type="EC" id="6.5.1.4"/>
    </reaction>
</comment>
<dbReference type="GO" id="GO:0006396">
    <property type="term" value="P:RNA processing"/>
    <property type="evidence" value="ECO:0007669"/>
    <property type="project" value="UniProtKB-UniRule"/>
</dbReference>
<dbReference type="EC" id="6.5.1.4" evidence="5 6"/>
<dbReference type="InterPro" id="IPR023797">
    <property type="entry name" value="RNA3'_phos_cyclase_dom"/>
</dbReference>
<feature type="binding site" evidence="5">
    <location>
        <position position="100"/>
    </location>
    <ligand>
        <name>ATP</name>
        <dbReference type="ChEBI" id="CHEBI:30616"/>
    </ligand>
</feature>
<name>A0A0E3LBZ2_9EURY</name>
<reference evidence="10 11" key="1">
    <citation type="submission" date="2014-07" db="EMBL/GenBank/DDBJ databases">
        <title>Methanogenic archaea and the global carbon cycle.</title>
        <authorList>
            <person name="Henriksen J.R."/>
            <person name="Luke J."/>
            <person name="Reinhart S."/>
            <person name="Benedict M.N."/>
            <person name="Youngblut N.D."/>
            <person name="Metcalf M.E."/>
            <person name="Whitaker R.J."/>
            <person name="Metcalf W.W."/>
        </authorList>
    </citation>
    <scope>NUCLEOTIDE SEQUENCE [LARGE SCALE GENOMIC DNA]</scope>
    <source>
        <strain evidence="10 11">C2J</strain>
    </source>
</reference>
<dbReference type="CDD" id="cd00874">
    <property type="entry name" value="RNA_Cyclase_Class_II"/>
    <property type="match status" value="1"/>
</dbReference>
<dbReference type="STRING" id="1434118.MSSAC_0026"/>
<dbReference type="InterPro" id="IPR000228">
    <property type="entry name" value="RNA3'_term_phos_cyc"/>
</dbReference>
<dbReference type="InterPro" id="IPR013792">
    <property type="entry name" value="RNA3'P_cycl/enolpyr_Trfase_a/b"/>
</dbReference>
<accession>A0A0E3LBZ2</accession>
<keyword evidence="5" id="KW-0067">ATP-binding</keyword>
<keyword evidence="3 5" id="KW-0436">Ligase</keyword>
<dbReference type="RefSeq" id="WP_048178828.1">
    <property type="nucleotide sequence ID" value="NZ_CP009508.1"/>
</dbReference>
<keyword evidence="4 5" id="KW-0547">Nucleotide-binding</keyword>
<feature type="active site" description="Tele-AMP-histidine intermediate" evidence="5">
    <location>
        <position position="325"/>
    </location>
</feature>
<dbReference type="NCBIfam" id="TIGR03399">
    <property type="entry name" value="RNA_3prim_cycl"/>
    <property type="match status" value="1"/>
</dbReference>
<dbReference type="KEGG" id="msj:MSSAC_0026"/>
<comment type="function">
    <text evidence="5">Catalyzes the conversion of 3'-phosphate to a 2',3'-cyclic phosphodiester at the end of RNA. The mechanism of action of the enzyme occurs in 3 steps: (A) adenylation of the enzyme by ATP; (B) transfer of adenylate to an RNA-N3'P to produce RNA-N3'PP5'A; (C) and attack of the adjacent 2'-hydroxyl on the 3'-phosphorus in the diester linkage to produce the cyclic end product. The biological role of this enzyme is unknown but it is likely to function in some aspects of cellular RNA processing.</text>
</comment>
<evidence type="ECO:0000256" key="2">
    <source>
        <dbReference type="ARBA" id="ARBA00021428"/>
    </source>
</evidence>
<dbReference type="GeneID" id="24869548"/>
<dbReference type="Proteomes" id="UP000033123">
    <property type="component" value="Chromosome"/>
</dbReference>
<feature type="region of interest" description="Disordered" evidence="7">
    <location>
        <begin position="182"/>
        <end position="212"/>
    </location>
</feature>
<dbReference type="SUPFAM" id="SSF55205">
    <property type="entry name" value="EPT/RTPC-like"/>
    <property type="match status" value="2"/>
</dbReference>
<organism evidence="10 11">
    <name type="scientific">Methanosarcina siciliae C2J</name>
    <dbReference type="NCBI Taxonomy" id="1434118"/>
    <lineage>
        <taxon>Archaea</taxon>
        <taxon>Methanobacteriati</taxon>
        <taxon>Methanobacteriota</taxon>
        <taxon>Stenosarchaea group</taxon>
        <taxon>Methanomicrobia</taxon>
        <taxon>Methanosarcinales</taxon>
        <taxon>Methanosarcinaceae</taxon>
        <taxon>Methanosarcina</taxon>
    </lineage>
</organism>
<feature type="domain" description="RNA 3'-terminal phosphate cyclase insert" evidence="9">
    <location>
        <begin position="208"/>
        <end position="291"/>
    </location>
</feature>
<dbReference type="GO" id="GO:0003963">
    <property type="term" value="F:RNA-3'-phosphate cyclase activity"/>
    <property type="evidence" value="ECO:0007669"/>
    <property type="project" value="UniProtKB-UniRule"/>
</dbReference>
<keyword evidence="5" id="KW-0963">Cytoplasm</keyword>
<dbReference type="PANTHER" id="PTHR11096:SF0">
    <property type="entry name" value="RNA 3'-TERMINAL PHOSPHATE CYCLASE"/>
    <property type="match status" value="1"/>
</dbReference>
<dbReference type="InterPro" id="IPR017770">
    <property type="entry name" value="RNA3'_term_phos_cyc_type_1"/>
</dbReference>
<evidence type="ECO:0000259" key="8">
    <source>
        <dbReference type="Pfam" id="PF01137"/>
    </source>
</evidence>
<dbReference type="PIRSF" id="PIRSF005378">
    <property type="entry name" value="RNA3'_term_phos_cycl_euk"/>
    <property type="match status" value="1"/>
</dbReference>
<dbReference type="InterPro" id="IPR036553">
    <property type="entry name" value="RPTC_insert"/>
</dbReference>
<dbReference type="Pfam" id="PF01137">
    <property type="entry name" value="RTC"/>
    <property type="match status" value="1"/>
</dbReference>
<comment type="subcellular location">
    <subcellularLocation>
        <location evidence="5">Cytoplasm</location>
    </subcellularLocation>
</comment>
<dbReference type="PANTHER" id="PTHR11096">
    <property type="entry name" value="RNA 3' TERMINAL PHOSPHATE CYCLASE"/>
    <property type="match status" value="1"/>
</dbReference>
<evidence type="ECO:0000256" key="3">
    <source>
        <dbReference type="ARBA" id="ARBA00022598"/>
    </source>
</evidence>
<dbReference type="GO" id="GO:0005524">
    <property type="term" value="F:ATP binding"/>
    <property type="evidence" value="ECO:0007669"/>
    <property type="project" value="UniProtKB-KW"/>
</dbReference>
<dbReference type="InterPro" id="IPR037136">
    <property type="entry name" value="RNA3'_phos_cyclase_dom_sf"/>
</dbReference>
<dbReference type="GO" id="GO:0005737">
    <property type="term" value="C:cytoplasm"/>
    <property type="evidence" value="ECO:0007669"/>
    <property type="project" value="UniProtKB-SubCell"/>
</dbReference>
<dbReference type="Gene3D" id="3.30.360.20">
    <property type="entry name" value="RNA 3'-terminal phosphate cyclase, insert domain"/>
    <property type="match status" value="1"/>
</dbReference>
<sequence>MIEIDGSYGEGGGQVVRTAVALSAVTGKDVKVTNIRKNRPNPGLKQQHLKALETAARICEARVSGLFPGSSELFFAPVEIKGGKYEVDIGTAGSITLLLQSLMPALPFAKEKVELTIRGGTDVAWSPTIDYLQHITLRALEQLGYAGSVTLKKRGYYPRGGGGVSAVFEPCKLRGFHFRKEGENRKSEKARRWEETRKKGSNTNLGTEIPGISHASNLPAHVPARQAEAAESLLLEAGCGSRIEIQSFELPSTGSGITLWSGYCGGSALGKRGLPAEKVGRRAAEEIISELSSKASVDVHLADQLIPYMALAGNSSYTVRELTLHAATNIWVTEQFLDVKFRIEEKEGLFEVSIY</sequence>
<gene>
    <name evidence="5" type="primary">rtcA</name>
    <name evidence="10" type="ORF">MSSAC_0026</name>
</gene>
<protein>
    <recommendedName>
        <fullName evidence="2 5">RNA 3'-terminal phosphate cyclase</fullName>
        <shortName evidence="5">RNA cyclase</shortName>
        <shortName evidence="5">RNA-3'-phosphate cyclase</shortName>
        <ecNumber evidence="5 6">6.5.1.4</ecNumber>
    </recommendedName>
</protein>
<evidence type="ECO:0000259" key="9">
    <source>
        <dbReference type="Pfam" id="PF05189"/>
    </source>
</evidence>
<dbReference type="PATRIC" id="fig|1434118.4.peg.34"/>
<dbReference type="AlphaFoldDB" id="A0A0E3LBZ2"/>
<feature type="domain" description="RNA 3'-terminal phosphate cyclase" evidence="8">
    <location>
        <begin position="8"/>
        <end position="343"/>
    </location>
</feature>
<dbReference type="Pfam" id="PF05189">
    <property type="entry name" value="RTC_insert"/>
    <property type="match status" value="1"/>
</dbReference>
<feature type="compositionally biased region" description="Basic and acidic residues" evidence="7">
    <location>
        <begin position="182"/>
        <end position="198"/>
    </location>
</feature>
<dbReference type="HOGENOM" id="CLU_027882_0_0_2"/>
<dbReference type="HAMAP" id="MF_00200">
    <property type="entry name" value="RTC"/>
    <property type="match status" value="1"/>
</dbReference>
<dbReference type="Gene3D" id="3.65.10.20">
    <property type="entry name" value="RNA 3'-terminal phosphate cyclase domain"/>
    <property type="match status" value="1"/>
</dbReference>
<dbReference type="InterPro" id="IPR020719">
    <property type="entry name" value="RNA3'_term_phos_cycl-like_CS"/>
</dbReference>
<dbReference type="PROSITE" id="PS01287">
    <property type="entry name" value="RTC"/>
    <property type="match status" value="1"/>
</dbReference>
<dbReference type="EMBL" id="CP009508">
    <property type="protein sequence ID" value="AKB34616.1"/>
    <property type="molecule type" value="Genomic_DNA"/>
</dbReference>